<protein>
    <recommendedName>
        <fullName evidence="3">F-box domain-containing protein</fullName>
    </recommendedName>
</protein>
<dbReference type="Proteomes" id="UP000054477">
    <property type="component" value="Unassembled WGS sequence"/>
</dbReference>
<dbReference type="HOGENOM" id="CLU_685243_0_0_1"/>
<proteinExistence type="predicted"/>
<dbReference type="OrthoDB" id="2745898at2759"/>
<name>A0A0C9X1S8_9AGAR</name>
<gene>
    <name evidence="1" type="ORF">K443DRAFT_90083</name>
</gene>
<dbReference type="AlphaFoldDB" id="A0A0C9X1S8"/>
<dbReference type="Gene3D" id="3.80.10.10">
    <property type="entry name" value="Ribonuclease Inhibitor"/>
    <property type="match status" value="1"/>
</dbReference>
<dbReference type="SUPFAM" id="SSF52047">
    <property type="entry name" value="RNI-like"/>
    <property type="match status" value="1"/>
</dbReference>
<sequence>MSVCRPFFRLRRNVCSSSILKAKRSTKTTTLPIPHETFRGEETDLEAGTFHFNVEWSSFTDKRLPRRLRQTPNVKFLILGSNLFNFAAAGWDELPTELQTALRYIIRLPTLERLDILNFKNIPPSLFSAASFSRLSIHHTKFRKSKPNERKNTPSNIVTRLKSFDFNLIPLSSIRALVRDRISTDSLAVDFSSLYSLSVSLRNAEKVAASKEVMKVSPNLKFLDCRVGRKISLGEVSSSLAACHSLKTLVLLFQIENELQDPLFGLPDALSEMSGDNVLEELLINAHVQSHNSCRTDAMWGRLDGVLSRSAFHALRRVSLKIILWVNDMCSNDQLEKFQVGERHRRVLKEKLDKIGATQFSWLSKARNVKFEFSVRIISHGQRDTDPEIRRYLQSDVLCNMYSQ</sequence>
<reference evidence="1 2" key="1">
    <citation type="submission" date="2014-04" db="EMBL/GenBank/DDBJ databases">
        <authorList>
            <consortium name="DOE Joint Genome Institute"/>
            <person name="Kuo A."/>
            <person name="Kohler A."/>
            <person name="Nagy L.G."/>
            <person name="Floudas D."/>
            <person name="Copeland A."/>
            <person name="Barry K.W."/>
            <person name="Cichocki N."/>
            <person name="Veneault-Fourrey C."/>
            <person name="LaButti K."/>
            <person name="Lindquist E.A."/>
            <person name="Lipzen A."/>
            <person name="Lundell T."/>
            <person name="Morin E."/>
            <person name="Murat C."/>
            <person name="Sun H."/>
            <person name="Tunlid A."/>
            <person name="Henrissat B."/>
            <person name="Grigoriev I.V."/>
            <person name="Hibbett D.S."/>
            <person name="Martin F."/>
            <person name="Nordberg H.P."/>
            <person name="Cantor M.N."/>
            <person name="Hua S.X."/>
        </authorList>
    </citation>
    <scope>NUCLEOTIDE SEQUENCE [LARGE SCALE GENOMIC DNA]</scope>
    <source>
        <strain evidence="1 2">LaAM-08-1</strain>
    </source>
</reference>
<accession>A0A0C9X1S8</accession>
<evidence type="ECO:0000313" key="1">
    <source>
        <dbReference type="EMBL" id="KIK06060.1"/>
    </source>
</evidence>
<evidence type="ECO:0000313" key="2">
    <source>
        <dbReference type="Proteomes" id="UP000054477"/>
    </source>
</evidence>
<organism evidence="1 2">
    <name type="scientific">Laccaria amethystina LaAM-08-1</name>
    <dbReference type="NCBI Taxonomy" id="1095629"/>
    <lineage>
        <taxon>Eukaryota</taxon>
        <taxon>Fungi</taxon>
        <taxon>Dikarya</taxon>
        <taxon>Basidiomycota</taxon>
        <taxon>Agaricomycotina</taxon>
        <taxon>Agaricomycetes</taxon>
        <taxon>Agaricomycetidae</taxon>
        <taxon>Agaricales</taxon>
        <taxon>Agaricineae</taxon>
        <taxon>Hydnangiaceae</taxon>
        <taxon>Laccaria</taxon>
    </lineage>
</organism>
<dbReference type="InterPro" id="IPR032675">
    <property type="entry name" value="LRR_dom_sf"/>
</dbReference>
<dbReference type="EMBL" id="KN838555">
    <property type="protein sequence ID" value="KIK06060.1"/>
    <property type="molecule type" value="Genomic_DNA"/>
</dbReference>
<evidence type="ECO:0008006" key="3">
    <source>
        <dbReference type="Google" id="ProtNLM"/>
    </source>
</evidence>
<reference evidence="2" key="2">
    <citation type="submission" date="2015-01" db="EMBL/GenBank/DDBJ databases">
        <title>Evolutionary Origins and Diversification of the Mycorrhizal Mutualists.</title>
        <authorList>
            <consortium name="DOE Joint Genome Institute"/>
            <consortium name="Mycorrhizal Genomics Consortium"/>
            <person name="Kohler A."/>
            <person name="Kuo A."/>
            <person name="Nagy L.G."/>
            <person name="Floudas D."/>
            <person name="Copeland A."/>
            <person name="Barry K.W."/>
            <person name="Cichocki N."/>
            <person name="Veneault-Fourrey C."/>
            <person name="LaButti K."/>
            <person name="Lindquist E.A."/>
            <person name="Lipzen A."/>
            <person name="Lundell T."/>
            <person name="Morin E."/>
            <person name="Murat C."/>
            <person name="Riley R."/>
            <person name="Ohm R."/>
            <person name="Sun H."/>
            <person name="Tunlid A."/>
            <person name="Henrissat B."/>
            <person name="Grigoriev I.V."/>
            <person name="Hibbett D.S."/>
            <person name="Martin F."/>
        </authorList>
    </citation>
    <scope>NUCLEOTIDE SEQUENCE [LARGE SCALE GENOMIC DNA]</scope>
    <source>
        <strain evidence="2">LaAM-08-1</strain>
    </source>
</reference>
<keyword evidence="2" id="KW-1185">Reference proteome</keyword>